<sequence>MIGVVAFSVFVTFAALWLSMGSRAKLFRTDASSWCTADSCLEHAARLTESMDRTVQPCQDFYAYVCGKWKPYADETYISDVAGRMRASLQRANAIILFNGSSRQSSFKKVSATFKSCIERNSEDQASNIKKLKKFMFARGIPWPQDPPKDRHPLDVLLDLDINWSIPVLFKTRLFRNPLVAVVVRSNSLTDVVLGDEKLREYFEEGSVKKRMSAFYTIYTGETPSVGKLQRAQGIYVNIIQKAKIAIVDTEGFVRTNISDLQGPTSAISNSTNTVAEDQLLEITFGSTATKMLPVVCYYQIEQRYGSAAMLTGYITNRFKTPNQDRVNDLLADLKYHVLAVLQKDQTEEVIHKVRSIRFRLWPSSSLENSLEKAFPSIQHAYIDFWRNTSASAGSSLGLQLYDDLYGLPGFLDPFVEYSPLDNILTISLNALSSPLYYNDSTRAIIYGGLGWQVARAIFKSTDGMRVWRSAFERETFRLTFECQTLFEEQTTFLFALIGGRQQVSSTHFSPCSFGSVEWPRVSPCPKACKEACSDSHGLEASFAAYKASLSTSESRALSIFDRPVKAGKVFFLSLVRGTCGIPGEHINAMLKKFPPFANIYGCAATGKSRR</sequence>
<proteinExistence type="predicted"/>
<organism evidence="1 2">
    <name type="scientific">Ixodes persulcatus</name>
    <name type="common">Taiga tick</name>
    <dbReference type="NCBI Taxonomy" id="34615"/>
    <lineage>
        <taxon>Eukaryota</taxon>
        <taxon>Metazoa</taxon>
        <taxon>Ecdysozoa</taxon>
        <taxon>Arthropoda</taxon>
        <taxon>Chelicerata</taxon>
        <taxon>Arachnida</taxon>
        <taxon>Acari</taxon>
        <taxon>Parasitiformes</taxon>
        <taxon>Ixodida</taxon>
        <taxon>Ixodoidea</taxon>
        <taxon>Ixodidae</taxon>
        <taxon>Ixodinae</taxon>
        <taxon>Ixodes</taxon>
    </lineage>
</organism>
<name>A0AC60Q9P3_IXOPE</name>
<protein>
    <submittedName>
        <fullName evidence="1">Uncharacterized protein</fullName>
    </submittedName>
</protein>
<evidence type="ECO:0000313" key="2">
    <source>
        <dbReference type="Proteomes" id="UP000805193"/>
    </source>
</evidence>
<reference evidence="1 2" key="1">
    <citation type="journal article" date="2020" name="Cell">
        <title>Large-Scale Comparative Analyses of Tick Genomes Elucidate Their Genetic Diversity and Vector Capacities.</title>
        <authorList>
            <consortium name="Tick Genome and Microbiome Consortium (TIGMIC)"/>
            <person name="Jia N."/>
            <person name="Wang J."/>
            <person name="Shi W."/>
            <person name="Du L."/>
            <person name="Sun Y."/>
            <person name="Zhan W."/>
            <person name="Jiang J.F."/>
            <person name="Wang Q."/>
            <person name="Zhang B."/>
            <person name="Ji P."/>
            <person name="Bell-Sakyi L."/>
            <person name="Cui X.M."/>
            <person name="Yuan T.T."/>
            <person name="Jiang B.G."/>
            <person name="Yang W.F."/>
            <person name="Lam T.T."/>
            <person name="Chang Q.C."/>
            <person name="Ding S.J."/>
            <person name="Wang X.J."/>
            <person name="Zhu J.G."/>
            <person name="Ruan X.D."/>
            <person name="Zhao L."/>
            <person name="Wei J.T."/>
            <person name="Ye R.Z."/>
            <person name="Que T.C."/>
            <person name="Du C.H."/>
            <person name="Zhou Y.H."/>
            <person name="Cheng J.X."/>
            <person name="Dai P.F."/>
            <person name="Guo W.B."/>
            <person name="Han X.H."/>
            <person name="Huang E.J."/>
            <person name="Li L.F."/>
            <person name="Wei W."/>
            <person name="Gao Y.C."/>
            <person name="Liu J.Z."/>
            <person name="Shao H.Z."/>
            <person name="Wang X."/>
            <person name="Wang C.C."/>
            <person name="Yang T.C."/>
            <person name="Huo Q.B."/>
            <person name="Li W."/>
            <person name="Chen H.Y."/>
            <person name="Chen S.E."/>
            <person name="Zhou L.G."/>
            <person name="Ni X.B."/>
            <person name="Tian J.H."/>
            <person name="Sheng Y."/>
            <person name="Liu T."/>
            <person name="Pan Y.S."/>
            <person name="Xia L.Y."/>
            <person name="Li J."/>
            <person name="Zhao F."/>
            <person name="Cao W.C."/>
        </authorList>
    </citation>
    <scope>NUCLEOTIDE SEQUENCE [LARGE SCALE GENOMIC DNA]</scope>
    <source>
        <strain evidence="1">Iper-2018</strain>
    </source>
</reference>
<gene>
    <name evidence="1" type="ORF">HPB47_023303</name>
</gene>
<evidence type="ECO:0000313" key="1">
    <source>
        <dbReference type="EMBL" id="KAG0429781.1"/>
    </source>
</evidence>
<accession>A0AC60Q9P3</accession>
<keyword evidence="2" id="KW-1185">Reference proteome</keyword>
<dbReference type="EMBL" id="JABSTQ010009382">
    <property type="protein sequence ID" value="KAG0429781.1"/>
    <property type="molecule type" value="Genomic_DNA"/>
</dbReference>
<comment type="caution">
    <text evidence="1">The sequence shown here is derived from an EMBL/GenBank/DDBJ whole genome shotgun (WGS) entry which is preliminary data.</text>
</comment>
<dbReference type="Proteomes" id="UP000805193">
    <property type="component" value="Unassembled WGS sequence"/>
</dbReference>